<evidence type="ECO:0000313" key="5">
    <source>
        <dbReference type="Proteomes" id="UP000488956"/>
    </source>
</evidence>
<evidence type="ECO:0000259" key="3">
    <source>
        <dbReference type="PROSITE" id="PS50011"/>
    </source>
</evidence>
<dbReference type="GO" id="GO:0004672">
    <property type="term" value="F:protein kinase activity"/>
    <property type="evidence" value="ECO:0007669"/>
    <property type="project" value="InterPro"/>
</dbReference>
<name>A0A6G0L0K0_9STRA</name>
<dbReference type="InterPro" id="IPR008271">
    <property type="entry name" value="Ser/Thr_kinase_AS"/>
</dbReference>
<comment type="caution">
    <text evidence="4">The sequence shown here is derived from an EMBL/GenBank/DDBJ whole genome shotgun (WGS) entry which is preliminary data.</text>
</comment>
<dbReference type="EMBL" id="QXFX01000773">
    <property type="protein sequence ID" value="KAE9104728.1"/>
    <property type="molecule type" value="Genomic_DNA"/>
</dbReference>
<feature type="repeat" description="ARM" evidence="1">
    <location>
        <begin position="1176"/>
        <end position="1219"/>
    </location>
</feature>
<dbReference type="Proteomes" id="UP000488956">
    <property type="component" value="Unassembled WGS sequence"/>
</dbReference>
<feature type="domain" description="Protein kinase" evidence="3">
    <location>
        <begin position="525"/>
        <end position="809"/>
    </location>
</feature>
<dbReference type="InterPro" id="IPR000719">
    <property type="entry name" value="Prot_kinase_dom"/>
</dbReference>
<feature type="repeat" description="ARM" evidence="1">
    <location>
        <begin position="1135"/>
        <end position="1177"/>
    </location>
</feature>
<dbReference type="Gene3D" id="1.10.510.10">
    <property type="entry name" value="Transferase(Phosphotransferase) domain 1"/>
    <property type="match status" value="2"/>
</dbReference>
<dbReference type="SMART" id="SM00185">
    <property type="entry name" value="ARM"/>
    <property type="match status" value="7"/>
</dbReference>
<dbReference type="GO" id="GO:0005524">
    <property type="term" value="F:ATP binding"/>
    <property type="evidence" value="ECO:0007669"/>
    <property type="project" value="InterPro"/>
</dbReference>
<dbReference type="InterPro" id="IPR000225">
    <property type="entry name" value="Armadillo"/>
</dbReference>
<dbReference type="InterPro" id="IPR011989">
    <property type="entry name" value="ARM-like"/>
</dbReference>
<feature type="repeat" description="ARM" evidence="1">
    <location>
        <begin position="1051"/>
        <end position="1093"/>
    </location>
</feature>
<protein>
    <recommendedName>
        <fullName evidence="3">Protein kinase domain-containing protein</fullName>
    </recommendedName>
</protein>
<dbReference type="SUPFAM" id="SSF56112">
    <property type="entry name" value="Protein kinase-like (PK-like)"/>
    <property type="match status" value="2"/>
</dbReference>
<dbReference type="PANTHER" id="PTHR23315:SF7">
    <property type="entry name" value="U-BOX DOMAIN-CONTAINING PROTEIN 4"/>
    <property type="match status" value="1"/>
</dbReference>
<dbReference type="Gene3D" id="1.25.10.10">
    <property type="entry name" value="Leucine-rich Repeat Variant"/>
    <property type="match status" value="3"/>
</dbReference>
<sequence>MEWLLAFQDERKQRISLYQELLADSEMITLEMGDNCQIREIYTVLLYSRDEYASELSASERNITLSLFKKLEQQYNGDIISLPSWFAMSEIQWSFAERSMLSGDEALCVQQIEICEQLNHPNVCTFYGAYHVGRTPFVVLDETVAFNAKLSFEDKVVWRLLLDYAYGLQYILSRGLAYTSLSLADFRVTWDGKRVLSSIGLVHQAIDHVDDNQRPQSAASNVLAFGLIVFQILALKHLSTKAVRALSKDDPPRLQYVQELSKEWLRIMWERNWPPHLKIGIASDDIQADIVGGLNDMTEDEWNLLCSLCKVTLANRTDVAKFISQMNGLAHAREAPGTPVEKAPANVLEDVNAVIYPSSGLKLKGLLAEIEEELKEISAQFQDDNRRVVKRLLDIYYQLENSAEPLLAAIVEDFVGLVQSYHIQVSRQLENSNFSASDVMMSSVALTVADRNESMHHLLDELIWNSGCLSSKSAVHQWQEHSRKKARLRSQKMMGTVLEDEEADDDTTGGRHIDRPRWLLPTDEVQLLKRIAHGAFGAAYWGKWLDTDVVVKKVLTNQHESRNRQQFRHEVELWFSLNHANVIKLYGACHENDKQPVFVCEQAIHGTLSSFLKDKPTEEIWGALYTAAQGLRHLHELGIVHGDLKGNNVLVCDNNFVKLADFGLSAIAKPVLTPVDKPGSIGAIRWRAPECIQGFMPTFASDIYSFGMCIIEVVTDVVVKYQVSRGELPLQPAEMNDWEWEFVKRMCRFDPNSRISIDVVVCYIMAGMKGATSFSSNAARLFAKLEDMHGDIKLTHDQIKSCANRRALIHQAPILKKYAPAAAYALEDDEGGNDPTAENDMMEEKTPADTKADLEPSTVAGTKQNVSACSDHSSVPLLIQRLSSDGTTSQQKEKLLLDLLRVCVTNSNRVQVYKTKGIPVLTSLVREGKTFLSQLYALHGLSWFTFSFSKLRESEFESLLGCVREPMHTEMLSLLHELQSDDDEVKERAALQCSCMATGGAGDALRRVGVLPLLVGLLENGTANQKLWATEALVTLASDSDENCVAITCAGAIPPLVGLLRSGTDMHKQEAAYALGNLAANNDENRAKIAREGAIPPMVEFVKSVADAQNQWAVYALGSLALNNEENRVLIAQEGAIRPLVRLLRVGTHAQKQWSAYTLGNLALSDANRKEITLEGAIEPLHNLLRVGTTLEQKKWSAHTLENLAHRDANREEITLEGAIAPLIELLRAGTAMQKQRAAFALGNLACGNNTTADFDGAILPLVDVVRMGSDTQKEDAAYTLGNLAANNDAIRAKIGRQGAIAPLVKILKTGGGEQKQWAAFALRCLAHDNDFNRVAIVEEGAIEPLAAMMEEGTEEQKDEAARALEHLVVKENDATTNTFIPHRIMTPLMGYLRAEAISQNANVAATADLNTMETVRECYPAFSQAHEAGH</sequence>
<evidence type="ECO:0000313" key="4">
    <source>
        <dbReference type="EMBL" id="KAE9104728.1"/>
    </source>
</evidence>
<dbReference type="InterPro" id="IPR001245">
    <property type="entry name" value="Ser-Thr/Tyr_kinase_cat_dom"/>
</dbReference>
<evidence type="ECO:0000256" key="2">
    <source>
        <dbReference type="SAM" id="MobiDB-lite"/>
    </source>
</evidence>
<dbReference type="Pfam" id="PF07714">
    <property type="entry name" value="PK_Tyr_Ser-Thr"/>
    <property type="match status" value="1"/>
</dbReference>
<reference evidence="4 5" key="1">
    <citation type="submission" date="2018-09" db="EMBL/GenBank/DDBJ databases">
        <title>Genomic investigation of the strawberry pathogen Phytophthora fragariae indicates pathogenicity is determined by transcriptional variation in three key races.</title>
        <authorList>
            <person name="Adams T.M."/>
            <person name="Armitage A.D."/>
            <person name="Sobczyk M.K."/>
            <person name="Bates H.J."/>
            <person name="Dunwell J.M."/>
            <person name="Nellist C.F."/>
            <person name="Harrison R.J."/>
        </authorList>
    </citation>
    <scope>NUCLEOTIDE SEQUENCE [LARGE SCALE GENOMIC DNA]</scope>
    <source>
        <strain evidence="4 5">ONT-3</strain>
    </source>
</reference>
<dbReference type="PROSITE" id="PS50011">
    <property type="entry name" value="PROTEIN_KINASE_DOM"/>
    <property type="match status" value="1"/>
</dbReference>
<accession>A0A6G0L0K0</accession>
<dbReference type="InterPro" id="IPR011009">
    <property type="entry name" value="Kinase-like_dom_sf"/>
</dbReference>
<feature type="region of interest" description="Disordered" evidence="2">
    <location>
        <begin position="827"/>
        <end position="853"/>
    </location>
</feature>
<feature type="compositionally biased region" description="Basic and acidic residues" evidence="2">
    <location>
        <begin position="842"/>
        <end position="853"/>
    </location>
</feature>
<dbReference type="PANTHER" id="PTHR23315">
    <property type="entry name" value="U BOX DOMAIN-CONTAINING"/>
    <property type="match status" value="1"/>
</dbReference>
<proteinExistence type="predicted"/>
<dbReference type="Pfam" id="PF00514">
    <property type="entry name" value="Arm"/>
    <property type="match status" value="1"/>
</dbReference>
<dbReference type="SUPFAM" id="SSF48371">
    <property type="entry name" value="ARM repeat"/>
    <property type="match status" value="2"/>
</dbReference>
<gene>
    <name evidence="4" type="ORF">PF010_g13282</name>
</gene>
<dbReference type="SMART" id="SM00220">
    <property type="entry name" value="S_TKc"/>
    <property type="match status" value="1"/>
</dbReference>
<dbReference type="PROSITE" id="PS00108">
    <property type="entry name" value="PROTEIN_KINASE_ST"/>
    <property type="match status" value="1"/>
</dbReference>
<evidence type="ECO:0000256" key="1">
    <source>
        <dbReference type="PROSITE-ProRule" id="PRU00259"/>
    </source>
</evidence>
<dbReference type="InterPro" id="IPR016024">
    <property type="entry name" value="ARM-type_fold"/>
</dbReference>
<organism evidence="4 5">
    <name type="scientific">Phytophthora fragariae</name>
    <dbReference type="NCBI Taxonomy" id="53985"/>
    <lineage>
        <taxon>Eukaryota</taxon>
        <taxon>Sar</taxon>
        <taxon>Stramenopiles</taxon>
        <taxon>Oomycota</taxon>
        <taxon>Peronosporomycetes</taxon>
        <taxon>Peronosporales</taxon>
        <taxon>Peronosporaceae</taxon>
        <taxon>Phytophthora</taxon>
    </lineage>
</organism>
<dbReference type="Gene3D" id="3.30.200.20">
    <property type="entry name" value="Phosphorylase Kinase, domain 1"/>
    <property type="match status" value="1"/>
</dbReference>
<dbReference type="PROSITE" id="PS50176">
    <property type="entry name" value="ARM_REPEAT"/>
    <property type="match status" value="3"/>
</dbReference>